<proteinExistence type="inferred from homology"/>
<dbReference type="GO" id="GO:0019825">
    <property type="term" value="F:oxygen binding"/>
    <property type="evidence" value="ECO:0007669"/>
    <property type="project" value="InterPro"/>
</dbReference>
<dbReference type="PROSITE" id="PS50111">
    <property type="entry name" value="CHEMOTAXIS_TRANSDUC_2"/>
    <property type="match status" value="1"/>
</dbReference>
<dbReference type="PATRIC" id="fig|1150625.3.peg.372"/>
<dbReference type="InterPro" id="IPR009050">
    <property type="entry name" value="Globin-like_sf"/>
</dbReference>
<evidence type="ECO:0000313" key="6">
    <source>
        <dbReference type="EMBL" id="KUP08984.1"/>
    </source>
</evidence>
<dbReference type="Gene3D" id="1.10.287.950">
    <property type="entry name" value="Methyl-accepting chemotaxis protein"/>
    <property type="match status" value="1"/>
</dbReference>
<comment type="caution">
    <text evidence="6">The sequence shown here is derived from an EMBL/GenBank/DDBJ whole genome shotgun (WGS) entry which is preliminary data.</text>
</comment>
<dbReference type="PRINTS" id="PR00260">
    <property type="entry name" value="CHEMTRNSDUCR"/>
</dbReference>
<dbReference type="GO" id="GO:0020037">
    <property type="term" value="F:heme binding"/>
    <property type="evidence" value="ECO:0007669"/>
    <property type="project" value="InterPro"/>
</dbReference>
<protein>
    <recommendedName>
        <fullName evidence="5">Methyl-accepting transducer domain-containing protein</fullName>
    </recommendedName>
</protein>
<dbReference type="SUPFAM" id="SSF46458">
    <property type="entry name" value="Globin-like"/>
    <property type="match status" value="1"/>
</dbReference>
<dbReference type="AlphaFoldDB" id="A0A147KBX6"/>
<dbReference type="SMART" id="SM00283">
    <property type="entry name" value="MA"/>
    <property type="match status" value="1"/>
</dbReference>
<keyword evidence="4" id="KW-0175">Coiled coil</keyword>
<sequence length="415" mass="46516">MIGRDTSTIVKTNDSEINQRLRYMGFKEEYLTILHNISDDVSPLVGDILEKVLDQLYEQEDLKVIAQNHSSRERLKAVFVQYFASLFSGSMDEKYIKMRQRIGQTHNGVSLPITWFLATYATLSELLLPKIVELLQDQPEQLAKTMVAYVQITNLDAQLVVDMYLKTRIEELQTLNQENETLYEEIASISHQIASSVQQTEAAIGETSHKADQIRIETEMTQKSSKNLIGLTSLNEDKMENMVDTLHELISSVDISIKGIENLNHSYDNISQLTQAIQGIADQTNLLSLNASIEAARAGEHGKGFAVVANEVRKLADESKQLSDTINNTIVESNGTLKQVIQDMAKMNASTDTTKQSVGEVRNGLLTIKMEIQNYVDRFEQNKKDLDTIVESIQEVNASSTGLLALSENLLNKTN</sequence>
<dbReference type="SUPFAM" id="SSF58104">
    <property type="entry name" value="Methyl-accepting chemotaxis protein (MCP) signaling domain"/>
    <property type="match status" value="1"/>
</dbReference>
<evidence type="ECO:0000256" key="3">
    <source>
        <dbReference type="PROSITE-ProRule" id="PRU00284"/>
    </source>
</evidence>
<comment type="similarity">
    <text evidence="2">Belongs to the methyl-accepting chemotaxis (MCP) protein family.</text>
</comment>
<evidence type="ECO:0000259" key="5">
    <source>
        <dbReference type="PROSITE" id="PS50111"/>
    </source>
</evidence>
<evidence type="ECO:0000313" key="7">
    <source>
        <dbReference type="Proteomes" id="UP000074108"/>
    </source>
</evidence>
<name>A0A147KBX6_9BACI</name>
<organism evidence="6 7">
    <name type="scientific">Bacillus coahuilensis p1.1.43</name>
    <dbReference type="NCBI Taxonomy" id="1150625"/>
    <lineage>
        <taxon>Bacteria</taxon>
        <taxon>Bacillati</taxon>
        <taxon>Bacillota</taxon>
        <taxon>Bacilli</taxon>
        <taxon>Bacillales</taxon>
        <taxon>Bacillaceae</taxon>
        <taxon>Bacillus</taxon>
    </lineage>
</organism>
<feature type="coiled-coil region" evidence="4">
    <location>
        <begin position="165"/>
        <end position="192"/>
    </location>
</feature>
<dbReference type="Pfam" id="PF11563">
    <property type="entry name" value="Protoglobin"/>
    <property type="match status" value="1"/>
</dbReference>
<dbReference type="GO" id="GO:0007165">
    <property type="term" value="P:signal transduction"/>
    <property type="evidence" value="ECO:0007669"/>
    <property type="project" value="UniProtKB-KW"/>
</dbReference>
<dbReference type="InterPro" id="IPR004090">
    <property type="entry name" value="Chemotax_Me-accpt_rcpt"/>
</dbReference>
<dbReference type="InterPro" id="IPR039379">
    <property type="entry name" value="Protoglobin_sensor_dom"/>
</dbReference>
<feature type="domain" description="Methyl-accepting transducer" evidence="5">
    <location>
        <begin position="168"/>
        <end position="404"/>
    </location>
</feature>
<dbReference type="InterPro" id="IPR012292">
    <property type="entry name" value="Globin/Proto"/>
</dbReference>
<dbReference type="PANTHER" id="PTHR32089">
    <property type="entry name" value="METHYL-ACCEPTING CHEMOTAXIS PROTEIN MCPB"/>
    <property type="match status" value="1"/>
</dbReference>
<dbReference type="CDD" id="cd01068">
    <property type="entry name" value="globin_sensor"/>
    <property type="match status" value="1"/>
</dbReference>
<keyword evidence="1 3" id="KW-0807">Transducer</keyword>
<dbReference type="GO" id="GO:0006935">
    <property type="term" value="P:chemotaxis"/>
    <property type="evidence" value="ECO:0007669"/>
    <property type="project" value="InterPro"/>
</dbReference>
<dbReference type="InterPro" id="IPR044398">
    <property type="entry name" value="Globin-sensor_dom"/>
</dbReference>
<dbReference type="Proteomes" id="UP000074108">
    <property type="component" value="Unassembled WGS sequence"/>
</dbReference>
<accession>A0A147KBX6</accession>
<dbReference type="Pfam" id="PF00015">
    <property type="entry name" value="MCPsignal"/>
    <property type="match status" value="1"/>
</dbReference>
<dbReference type="Gene3D" id="1.10.490.10">
    <property type="entry name" value="Globins"/>
    <property type="match status" value="1"/>
</dbReference>
<reference evidence="6 7" key="1">
    <citation type="journal article" date="2016" name="Front. Microbiol.">
        <title>Microevolution Analysis of Bacillus coahuilensis Unveils Differences in Phosphorus Acquisition Strategies and Their Regulation.</title>
        <authorList>
            <person name="Gomez-Lunar Z."/>
            <person name="Hernandez-Gonzalez I."/>
            <person name="Rodriguez-Torres M.D."/>
            <person name="Souza V."/>
            <person name="Olmedo-Alvarez G."/>
        </authorList>
    </citation>
    <scope>NUCLEOTIDE SEQUENCE [LARGE SCALE GENOMIC DNA]</scope>
    <source>
        <strain evidence="7">p1.1.43</strain>
    </source>
</reference>
<gene>
    <name evidence="6" type="ORF">Q75_01755</name>
</gene>
<dbReference type="PANTHER" id="PTHR32089:SF112">
    <property type="entry name" value="LYSOZYME-LIKE PROTEIN-RELATED"/>
    <property type="match status" value="1"/>
</dbReference>
<dbReference type="GO" id="GO:0016020">
    <property type="term" value="C:membrane"/>
    <property type="evidence" value="ECO:0007669"/>
    <property type="project" value="InterPro"/>
</dbReference>
<keyword evidence="7" id="KW-1185">Reference proteome</keyword>
<dbReference type="EMBL" id="LDYG01000005">
    <property type="protein sequence ID" value="KUP08984.1"/>
    <property type="molecule type" value="Genomic_DNA"/>
</dbReference>
<dbReference type="InterPro" id="IPR004089">
    <property type="entry name" value="MCPsignal_dom"/>
</dbReference>
<evidence type="ECO:0000256" key="4">
    <source>
        <dbReference type="SAM" id="Coils"/>
    </source>
</evidence>
<dbReference type="GO" id="GO:0004888">
    <property type="term" value="F:transmembrane signaling receptor activity"/>
    <property type="evidence" value="ECO:0007669"/>
    <property type="project" value="InterPro"/>
</dbReference>
<evidence type="ECO:0000256" key="1">
    <source>
        <dbReference type="ARBA" id="ARBA00023224"/>
    </source>
</evidence>
<evidence type="ECO:0000256" key="2">
    <source>
        <dbReference type="ARBA" id="ARBA00029447"/>
    </source>
</evidence>
<dbReference type="STRING" id="1150625.Q75_01755"/>